<evidence type="ECO:0000256" key="2">
    <source>
        <dbReference type="ARBA" id="ARBA00022670"/>
    </source>
</evidence>
<dbReference type="SUPFAM" id="SSF52743">
    <property type="entry name" value="Subtilisin-like"/>
    <property type="match status" value="1"/>
</dbReference>
<feature type="signal peptide" evidence="10">
    <location>
        <begin position="1"/>
        <end position="27"/>
    </location>
</feature>
<evidence type="ECO:0000313" key="13">
    <source>
        <dbReference type="EMBL" id="CAA2630272.1"/>
    </source>
</evidence>
<dbReference type="EMBL" id="LR743600">
    <property type="protein sequence ID" value="CAA2630272.1"/>
    <property type="molecule type" value="Genomic_DNA"/>
</dbReference>
<evidence type="ECO:0000256" key="1">
    <source>
        <dbReference type="ARBA" id="ARBA00011073"/>
    </source>
</evidence>
<keyword evidence="4 8" id="KW-0378">Hydrolase</keyword>
<evidence type="ECO:0000256" key="3">
    <source>
        <dbReference type="ARBA" id="ARBA00022729"/>
    </source>
</evidence>
<evidence type="ECO:0000256" key="5">
    <source>
        <dbReference type="ARBA" id="ARBA00022825"/>
    </source>
</evidence>
<keyword evidence="6" id="KW-0325">Glycoprotein</keyword>
<feature type="chain" id="PRO_5029702294" evidence="10">
    <location>
        <begin position="28"/>
        <end position="641"/>
    </location>
</feature>
<evidence type="ECO:0000256" key="9">
    <source>
        <dbReference type="RuleBase" id="RU003355"/>
    </source>
</evidence>
<dbReference type="Pfam" id="PF05922">
    <property type="entry name" value="Inhibitor_I9"/>
    <property type="match status" value="1"/>
</dbReference>
<keyword evidence="14" id="KW-1185">Reference proteome</keyword>
<dbReference type="PANTHER" id="PTHR10795">
    <property type="entry name" value="PROPROTEIN CONVERTASE SUBTILISIN/KEXIN"/>
    <property type="match status" value="1"/>
</dbReference>
<reference evidence="13 14" key="1">
    <citation type="submission" date="2019-12" db="EMBL/GenBank/DDBJ databases">
        <authorList>
            <person name="Scholz U."/>
            <person name="Mascher M."/>
            <person name="Fiebig A."/>
        </authorList>
    </citation>
    <scope>NUCLEOTIDE SEQUENCE</scope>
</reference>
<dbReference type="PROSITE" id="PS00136">
    <property type="entry name" value="SUBTILASE_ASP"/>
    <property type="match status" value="1"/>
</dbReference>
<keyword evidence="3 10" id="KW-0732">Signal</keyword>
<dbReference type="CDD" id="cd04852">
    <property type="entry name" value="Peptidases_S8_3"/>
    <property type="match status" value="1"/>
</dbReference>
<evidence type="ECO:0000259" key="12">
    <source>
        <dbReference type="Pfam" id="PF05922"/>
    </source>
</evidence>
<keyword evidence="2 8" id="KW-0645">Protease</keyword>
<dbReference type="Proteomes" id="UP001189122">
    <property type="component" value="Unassembled WGS sequence"/>
</dbReference>
<dbReference type="Pfam" id="PF00082">
    <property type="entry name" value="Peptidase_S8"/>
    <property type="match status" value="1"/>
</dbReference>
<gene>
    <name evidence="13" type="ORF">SI7747_13015918</name>
</gene>
<feature type="active site" description="Charge relay system" evidence="7 8">
    <location>
        <position position="143"/>
    </location>
</feature>
<protein>
    <submittedName>
        <fullName evidence="13">Uncharacterized protein</fullName>
    </submittedName>
</protein>
<feature type="domain" description="Peptidase S8/S53" evidence="11">
    <location>
        <begin position="134"/>
        <end position="498"/>
    </location>
</feature>
<accession>A0A7I8JIE8</accession>
<feature type="active site" description="Charge relay system" evidence="7 8">
    <location>
        <position position="460"/>
    </location>
</feature>
<dbReference type="PROSITE" id="PS51892">
    <property type="entry name" value="SUBTILASE"/>
    <property type="match status" value="1"/>
</dbReference>
<evidence type="ECO:0000256" key="8">
    <source>
        <dbReference type="PROSITE-ProRule" id="PRU01240"/>
    </source>
</evidence>
<dbReference type="InterPro" id="IPR045051">
    <property type="entry name" value="SBT"/>
</dbReference>
<dbReference type="GO" id="GO:0004252">
    <property type="term" value="F:serine-type endopeptidase activity"/>
    <property type="evidence" value="ECO:0007669"/>
    <property type="project" value="UniProtKB-UniRule"/>
</dbReference>
<evidence type="ECO:0000259" key="11">
    <source>
        <dbReference type="Pfam" id="PF00082"/>
    </source>
</evidence>
<evidence type="ECO:0000256" key="6">
    <source>
        <dbReference type="ARBA" id="ARBA00023180"/>
    </source>
</evidence>
<evidence type="ECO:0000256" key="10">
    <source>
        <dbReference type="SAM" id="SignalP"/>
    </source>
</evidence>
<dbReference type="InterPro" id="IPR023827">
    <property type="entry name" value="Peptidase_S8_Asp-AS"/>
</dbReference>
<dbReference type="InterPro" id="IPR036852">
    <property type="entry name" value="Peptidase_S8/S53_dom_sf"/>
</dbReference>
<dbReference type="CDD" id="cd02120">
    <property type="entry name" value="PA_subtilisin_like"/>
    <property type="match status" value="1"/>
</dbReference>
<dbReference type="AlphaFoldDB" id="A0A7I8JIE8"/>
<dbReference type="InterPro" id="IPR037045">
    <property type="entry name" value="S8pro/Inhibitor_I9_sf"/>
</dbReference>
<dbReference type="EMBL" id="CACRZD030000013">
    <property type="protein sequence ID" value="CAA6669515.1"/>
    <property type="molecule type" value="Genomic_DNA"/>
</dbReference>
<feature type="domain" description="Inhibitor I9" evidence="12">
    <location>
        <begin position="32"/>
        <end position="110"/>
    </location>
</feature>
<organism evidence="13">
    <name type="scientific">Spirodela intermedia</name>
    <name type="common">Intermediate duckweed</name>
    <dbReference type="NCBI Taxonomy" id="51605"/>
    <lineage>
        <taxon>Eukaryota</taxon>
        <taxon>Viridiplantae</taxon>
        <taxon>Streptophyta</taxon>
        <taxon>Embryophyta</taxon>
        <taxon>Tracheophyta</taxon>
        <taxon>Spermatophyta</taxon>
        <taxon>Magnoliopsida</taxon>
        <taxon>Liliopsida</taxon>
        <taxon>Araceae</taxon>
        <taxon>Lemnoideae</taxon>
        <taxon>Spirodela</taxon>
    </lineage>
</organism>
<evidence type="ECO:0000256" key="4">
    <source>
        <dbReference type="ARBA" id="ARBA00022801"/>
    </source>
</evidence>
<evidence type="ECO:0000256" key="7">
    <source>
        <dbReference type="PIRSR" id="PIRSR615500-1"/>
    </source>
</evidence>
<evidence type="ECO:0000313" key="14">
    <source>
        <dbReference type="Proteomes" id="UP001189122"/>
    </source>
</evidence>
<dbReference type="InterPro" id="IPR034197">
    <property type="entry name" value="Peptidases_S8_3"/>
</dbReference>
<dbReference type="Gene3D" id="3.30.70.80">
    <property type="entry name" value="Peptidase S8 propeptide/proteinase inhibitor I9"/>
    <property type="match status" value="1"/>
</dbReference>
<dbReference type="InterPro" id="IPR000209">
    <property type="entry name" value="Peptidase_S8/S53_dom"/>
</dbReference>
<dbReference type="PROSITE" id="PS00138">
    <property type="entry name" value="SUBTILASE_SER"/>
    <property type="match status" value="1"/>
</dbReference>
<dbReference type="GO" id="GO:0006508">
    <property type="term" value="P:proteolysis"/>
    <property type="evidence" value="ECO:0007669"/>
    <property type="project" value="UniProtKB-KW"/>
</dbReference>
<comment type="similarity">
    <text evidence="1 8 9">Belongs to the peptidase S8 family.</text>
</comment>
<dbReference type="InterPro" id="IPR015500">
    <property type="entry name" value="Peptidase_S8_subtilisin-rel"/>
</dbReference>
<sequence length="641" mass="68725">MASCVISSVPILLLHFILFFSNRLVAGSRLTTYIIHVDAPPPHLRADPEGREAWHRSFLPVHLMDSGEQRLLYSYEHAITGFAARLTEEELAVVREMDGFLAAYPDELIPLQTTHSPEYLKLQASRVWNNSNYGEGVIIGVLDSGINPDHPSFVCDLPPPPSTWKGQCDFGPDRCNRLIGARGFTLGLRAMHAEGLAGEISLGKAPFDPTGHGTHVASTAAGCFVDAAAASAYLSVYKVCDSVGCTKSDILVGFDAAISDRVHVASLSIGTSSSDFYSDMVAVGGFRAMEEGIFVIYAAGNYGPSPHTLSNDSPWQLTVGATTMDRSIRATVGLGNGLEFYSESLHQPGYFGPTQRPLVLGGSSMILADTVREGNTTLAEAHVLPVSRVSSYVGLAIKQYITSGSNATATIVFNGTVTEEQLTRRGGVLLSRGPSIRSPGILKPDIVAPGSSFFVISGTSMATPHVSGMAALIKSPHPTWSPAAIKSMLMTSANQVDARGAIDTSVVYEITSSDYIAICTRGDPDADQLGPLETSRTTLNPEFVGVSATVLPATLTFSSGEKKQYTVTFAKSGRDGVHCQRPAGLALQWKQSCVMQRWCPTKFASAARGQGPSAARMLSSVLFCFRNKMPPLWSRRLLWRV</sequence>
<proteinExistence type="inferred from homology"/>
<dbReference type="InterPro" id="IPR023828">
    <property type="entry name" value="Peptidase_S8_Ser-AS"/>
</dbReference>
<feature type="active site" description="Charge relay system" evidence="7 8">
    <location>
        <position position="212"/>
    </location>
</feature>
<name>A0A7I8JIE8_SPIIN</name>
<dbReference type="Gene3D" id="3.40.50.200">
    <property type="entry name" value="Peptidase S8/S53 domain"/>
    <property type="match status" value="2"/>
</dbReference>
<dbReference type="PRINTS" id="PR00723">
    <property type="entry name" value="SUBTILISIN"/>
</dbReference>
<keyword evidence="5 8" id="KW-0720">Serine protease</keyword>
<dbReference type="InterPro" id="IPR010259">
    <property type="entry name" value="S8pro/Inhibitor_I9"/>
</dbReference>
<dbReference type="InterPro" id="IPR022398">
    <property type="entry name" value="Peptidase_S8_His-AS"/>
</dbReference>
<dbReference type="PROSITE" id="PS00137">
    <property type="entry name" value="SUBTILASE_HIS"/>
    <property type="match status" value="1"/>
</dbReference>